<evidence type="ECO:0000313" key="3">
    <source>
        <dbReference type="Proteomes" id="UP000229307"/>
    </source>
</evidence>
<dbReference type="PANTHER" id="PTHR12110:SF21">
    <property type="entry name" value="XYLOSE ISOMERASE-LIKE TIM BARREL DOMAIN-CONTAINING PROTEIN"/>
    <property type="match status" value="1"/>
</dbReference>
<evidence type="ECO:0000313" key="2">
    <source>
        <dbReference type="EMBL" id="PIZ17531.1"/>
    </source>
</evidence>
<proteinExistence type="predicted"/>
<reference evidence="3" key="1">
    <citation type="submission" date="2017-09" db="EMBL/GenBank/DDBJ databases">
        <title>Depth-based differentiation of microbial function through sediment-hosted aquifers and enrichment of novel symbionts in the deep terrestrial subsurface.</title>
        <authorList>
            <person name="Probst A.J."/>
            <person name="Ladd B."/>
            <person name="Jarett J.K."/>
            <person name="Geller-Mcgrath D.E."/>
            <person name="Sieber C.M.K."/>
            <person name="Emerson J.B."/>
            <person name="Anantharaman K."/>
            <person name="Thomas B.C."/>
            <person name="Malmstrom R."/>
            <person name="Stieglmeier M."/>
            <person name="Klingl A."/>
            <person name="Woyke T."/>
            <person name="Ryan C.M."/>
            <person name="Banfield J.F."/>
        </authorList>
    </citation>
    <scope>NUCLEOTIDE SEQUENCE [LARGE SCALE GENOMIC DNA]</scope>
</reference>
<protein>
    <recommendedName>
        <fullName evidence="1">Xylose isomerase-like TIM barrel domain-containing protein</fullName>
    </recommendedName>
</protein>
<dbReference type="InterPro" id="IPR036237">
    <property type="entry name" value="Xyl_isomerase-like_sf"/>
</dbReference>
<feature type="domain" description="Xylose isomerase-like TIM barrel" evidence="1">
    <location>
        <begin position="62"/>
        <end position="303"/>
    </location>
</feature>
<name>A0A2M7SDH1_9BACT</name>
<dbReference type="Proteomes" id="UP000229307">
    <property type="component" value="Unassembled WGS sequence"/>
</dbReference>
<organism evidence="2 3">
    <name type="scientific">Candidatus Desantisbacteria bacterium CG_4_10_14_0_8_um_filter_48_22</name>
    <dbReference type="NCBI Taxonomy" id="1974543"/>
    <lineage>
        <taxon>Bacteria</taxon>
        <taxon>Candidatus Desantisiibacteriota</taxon>
    </lineage>
</organism>
<comment type="caution">
    <text evidence="2">The sequence shown here is derived from an EMBL/GenBank/DDBJ whole genome shotgun (WGS) entry which is preliminary data.</text>
</comment>
<dbReference type="Gene3D" id="3.20.20.150">
    <property type="entry name" value="Divalent-metal-dependent TIM barrel enzymes"/>
    <property type="match status" value="1"/>
</dbReference>
<dbReference type="InterPro" id="IPR013022">
    <property type="entry name" value="Xyl_isomerase-like_TIM-brl"/>
</dbReference>
<accession>A0A2M7SDH1</accession>
<sequence length="314" mass="34886">MTFLVLIRANPWLNFSCFRGNFVVYRGFSMSGFRGIALGLNGFGWASQVYKMKYSLPEILGHAAKLGFNGVELFGIPDPYPTDLKEQKKLKKLINNRGLKVPALQSLPGGLKGNPGSSYSMLRKEYVDGIKQQLDLAKVMGCEVMGVWAGELLGNGPSDDAMNWFIESYRKCAELAKKYDITLAFEAEPVQMINTLDLLVKLLNKVNSKYFKCIFDFSHVNIFTKGNPMKFIKAVAGKIGYTHVCDNDGTCTKIESKSSRHMAIGDGKMNVAGVIKALKTVGKYDGWLDIDVWEHPKPFEASAVSKKALDRILT</sequence>
<dbReference type="AlphaFoldDB" id="A0A2M7SDH1"/>
<gene>
    <name evidence="2" type="ORF">COY52_04235</name>
</gene>
<evidence type="ECO:0000259" key="1">
    <source>
        <dbReference type="Pfam" id="PF01261"/>
    </source>
</evidence>
<dbReference type="InterPro" id="IPR050312">
    <property type="entry name" value="IolE/XylAMocC-like"/>
</dbReference>
<dbReference type="PANTHER" id="PTHR12110">
    <property type="entry name" value="HYDROXYPYRUVATE ISOMERASE"/>
    <property type="match status" value="1"/>
</dbReference>
<dbReference type="EMBL" id="PFMR01000109">
    <property type="protein sequence ID" value="PIZ17531.1"/>
    <property type="molecule type" value="Genomic_DNA"/>
</dbReference>
<dbReference type="SUPFAM" id="SSF51658">
    <property type="entry name" value="Xylose isomerase-like"/>
    <property type="match status" value="1"/>
</dbReference>
<dbReference type="Pfam" id="PF01261">
    <property type="entry name" value="AP_endonuc_2"/>
    <property type="match status" value="1"/>
</dbReference>